<dbReference type="AlphaFoldDB" id="A0A5B6WD05"/>
<accession>A0A5B6WD05</accession>
<evidence type="ECO:0000313" key="2">
    <source>
        <dbReference type="Proteomes" id="UP000325315"/>
    </source>
</evidence>
<comment type="caution">
    <text evidence="1">The sequence shown here is derived from an EMBL/GenBank/DDBJ whole genome shotgun (WGS) entry which is preliminary data.</text>
</comment>
<sequence length="300" mass="34932">MAPLKAQEWMDFQHCFFNDIDRFWERTSRHFVLLYFRETLTWKVSIKHISSSSKRLVNSVLSCNFGLLVFAMCYSKLLPKAFIPERQRSNNVLIAYEVSHLLKTRRWGKSGNFAFKLDMSKAYNWVELGFLAGMMLHLGFHTDWVTLIMRCVASGSYTVMINRGFGTNWAEDCIIFGYATKKRAEKVVSVISKYEKASSQKVSYDKLFLYFGANIGEGEKGLVGENLRVYISTNLDLGLPMMVDFDQKLKTKICVFYPHEGRSLCQCFVLPKSLCVELENILNWFWWRNFKTLKGIHWSS</sequence>
<organism evidence="1 2">
    <name type="scientific">Gossypium australe</name>
    <dbReference type="NCBI Taxonomy" id="47621"/>
    <lineage>
        <taxon>Eukaryota</taxon>
        <taxon>Viridiplantae</taxon>
        <taxon>Streptophyta</taxon>
        <taxon>Embryophyta</taxon>
        <taxon>Tracheophyta</taxon>
        <taxon>Spermatophyta</taxon>
        <taxon>Magnoliopsida</taxon>
        <taxon>eudicotyledons</taxon>
        <taxon>Gunneridae</taxon>
        <taxon>Pentapetalae</taxon>
        <taxon>rosids</taxon>
        <taxon>malvids</taxon>
        <taxon>Malvales</taxon>
        <taxon>Malvaceae</taxon>
        <taxon>Malvoideae</taxon>
        <taxon>Gossypium</taxon>
    </lineage>
</organism>
<dbReference type="EMBL" id="SMMG02000003">
    <property type="protein sequence ID" value="KAA3479641.1"/>
    <property type="molecule type" value="Genomic_DNA"/>
</dbReference>
<keyword evidence="1" id="KW-0548">Nucleotidyltransferase</keyword>
<dbReference type="Proteomes" id="UP000325315">
    <property type="component" value="Unassembled WGS sequence"/>
</dbReference>
<keyword evidence="1" id="KW-0695">RNA-directed DNA polymerase</keyword>
<keyword evidence="2" id="KW-1185">Reference proteome</keyword>
<protein>
    <submittedName>
        <fullName evidence="1">Reverse transcriptase</fullName>
    </submittedName>
</protein>
<evidence type="ECO:0000313" key="1">
    <source>
        <dbReference type="EMBL" id="KAA3479641.1"/>
    </source>
</evidence>
<name>A0A5B6WD05_9ROSI</name>
<proteinExistence type="predicted"/>
<reference evidence="2" key="1">
    <citation type="journal article" date="2019" name="Plant Biotechnol. J.">
        <title>Genome sequencing of the Australian wild diploid species Gossypium australe highlights disease resistance and delayed gland morphogenesis.</title>
        <authorList>
            <person name="Cai Y."/>
            <person name="Cai X."/>
            <person name="Wang Q."/>
            <person name="Wang P."/>
            <person name="Zhang Y."/>
            <person name="Cai C."/>
            <person name="Xu Y."/>
            <person name="Wang K."/>
            <person name="Zhou Z."/>
            <person name="Wang C."/>
            <person name="Geng S."/>
            <person name="Li B."/>
            <person name="Dong Q."/>
            <person name="Hou Y."/>
            <person name="Wang H."/>
            <person name="Ai P."/>
            <person name="Liu Z."/>
            <person name="Yi F."/>
            <person name="Sun M."/>
            <person name="An G."/>
            <person name="Cheng J."/>
            <person name="Zhang Y."/>
            <person name="Shi Q."/>
            <person name="Xie Y."/>
            <person name="Shi X."/>
            <person name="Chang Y."/>
            <person name="Huang F."/>
            <person name="Chen Y."/>
            <person name="Hong S."/>
            <person name="Mi L."/>
            <person name="Sun Q."/>
            <person name="Zhang L."/>
            <person name="Zhou B."/>
            <person name="Peng R."/>
            <person name="Zhang X."/>
            <person name="Liu F."/>
        </authorList>
    </citation>
    <scope>NUCLEOTIDE SEQUENCE [LARGE SCALE GENOMIC DNA]</scope>
    <source>
        <strain evidence="2">cv. PA1801</strain>
    </source>
</reference>
<dbReference type="OrthoDB" id="1001905at2759"/>
<gene>
    <name evidence="1" type="ORF">EPI10_020136</name>
</gene>
<dbReference type="GO" id="GO:0003964">
    <property type="term" value="F:RNA-directed DNA polymerase activity"/>
    <property type="evidence" value="ECO:0007669"/>
    <property type="project" value="UniProtKB-KW"/>
</dbReference>
<keyword evidence="1" id="KW-0808">Transferase</keyword>